<reference evidence="3 4" key="1">
    <citation type="submission" date="2017-10" db="EMBL/GenBank/DDBJ databases">
        <title>Extensive intraspecific genome diversity in a model arbuscular mycorrhizal fungus.</title>
        <authorList>
            <person name="Chen E.C.H."/>
            <person name="Morin E."/>
            <person name="Baudet D."/>
            <person name="Noel J."/>
            <person name="Ndikumana S."/>
            <person name="Charron P."/>
            <person name="St-Onge C."/>
            <person name="Giorgi J."/>
            <person name="Grigoriev I.V."/>
            <person name="Roux C."/>
            <person name="Martin F.M."/>
            <person name="Corradi N."/>
        </authorList>
    </citation>
    <scope>NUCLEOTIDE SEQUENCE [LARGE SCALE GENOMIC DNA]</scope>
    <source>
        <strain evidence="3 4">A1</strain>
    </source>
</reference>
<dbReference type="VEuPathDB" id="FungiDB:FUN_014609"/>
<dbReference type="InterPro" id="IPR058524">
    <property type="entry name" value="DUF8211"/>
</dbReference>
<dbReference type="EMBL" id="LLXH01003387">
    <property type="protein sequence ID" value="PKC54289.1"/>
    <property type="molecule type" value="Genomic_DNA"/>
</dbReference>
<comment type="caution">
    <text evidence="3">The sequence shown here is derived from an EMBL/GenBank/DDBJ whole genome shotgun (WGS) entry which is preliminary data.</text>
</comment>
<dbReference type="VEuPathDB" id="FungiDB:RhiirA1_477620"/>
<evidence type="ECO:0000313" key="4">
    <source>
        <dbReference type="Proteomes" id="UP000232688"/>
    </source>
</evidence>
<protein>
    <recommendedName>
        <fullName evidence="2">DUF8211 domain-containing protein</fullName>
    </recommendedName>
</protein>
<gene>
    <name evidence="3" type="ORF">RhiirA1_477620</name>
</gene>
<name>A0A2N0QTA9_9GLOM</name>
<sequence length="660" mass="77640">MSYFPRADDFAPIPRYDHTPVGPDDFIFNHYTIRTTPPIDDTLSDIPPLYNDFEDIRPSSSPNKNYIFSTKYEKFHVTPPHRASYNKIYNYRRSKSFFFELVDHLPDTNQLQLKIYTNDYHMSSNPINHESTSRLPNFKFQISKQLTHFFSTQKVIPRRLQEKFFTYIRKKLLERLDFITSRAQKKDKNNHMTKTFFNFSYKKYRFYFGIYLPCNHTHTVGLLSNTIATCSIPVPFTMSHHRHACIIHHKNLVLYFISKDNKIPDVSFCKTFIDFHATRLYNRWAKKKKHQNFLNRLGISFTTSYRAYHTNVVATKGLDFIYGKKYGNLQFTPSTSPNVKKRQEARFNALVRHTFHNVKLDNNALTDDKLRAARRHKLLFQENQSFTTPIKHLRYKKKFAEPSQGYYTFPIPFPEPRTVSVPVIVETICNISSVTPTSNDIPISPANTDNWENIPEHYIPLIPQSAIYEVGSDGWLAHMKEIYDHHVLITEYEQGRINAGIQWDTTSDQGEYRMDLCNRIMEFTNAQYNYEMKLLEISLEVIPNLPTVSGSLKQGKRNKREKRQLQVLQEIEQKKQEDIEILEQLHSRVFNYENIFTIEYYTKEIGLAFQPCAIMDDRPLKRRASDNGNLDTHYGYHKDKKVCILSASKDLENSSSTHTI</sequence>
<accession>A0A2N0QTA9</accession>
<dbReference type="Proteomes" id="UP000232688">
    <property type="component" value="Unassembled WGS sequence"/>
</dbReference>
<reference evidence="3 4" key="2">
    <citation type="submission" date="2017-10" db="EMBL/GenBank/DDBJ databases">
        <title>Genome analyses suggest a sexual origin of heterokaryosis in a supposedly ancient asexual fungus.</title>
        <authorList>
            <person name="Corradi N."/>
            <person name="Sedzielewska K."/>
            <person name="Noel J."/>
            <person name="Charron P."/>
            <person name="Farinelli L."/>
            <person name="Marton T."/>
            <person name="Kruger M."/>
            <person name="Pelin A."/>
            <person name="Brachmann A."/>
            <person name="Corradi N."/>
        </authorList>
    </citation>
    <scope>NUCLEOTIDE SEQUENCE [LARGE SCALE GENOMIC DNA]</scope>
    <source>
        <strain evidence="3 4">A1</strain>
    </source>
</reference>
<proteinExistence type="predicted"/>
<evidence type="ECO:0000259" key="2">
    <source>
        <dbReference type="Pfam" id="PF26638"/>
    </source>
</evidence>
<feature type="domain" description="DUF8211" evidence="2">
    <location>
        <begin position="276"/>
        <end position="411"/>
    </location>
</feature>
<feature type="coiled-coil region" evidence="1">
    <location>
        <begin position="558"/>
        <end position="588"/>
    </location>
</feature>
<evidence type="ECO:0000313" key="3">
    <source>
        <dbReference type="EMBL" id="PKC54289.1"/>
    </source>
</evidence>
<dbReference type="VEuPathDB" id="FungiDB:RhiirFUN_026846"/>
<dbReference type="Pfam" id="PF26638">
    <property type="entry name" value="DUF8211"/>
    <property type="match status" value="1"/>
</dbReference>
<organism evidence="3 4">
    <name type="scientific">Rhizophagus irregularis</name>
    <dbReference type="NCBI Taxonomy" id="588596"/>
    <lineage>
        <taxon>Eukaryota</taxon>
        <taxon>Fungi</taxon>
        <taxon>Fungi incertae sedis</taxon>
        <taxon>Mucoromycota</taxon>
        <taxon>Glomeromycotina</taxon>
        <taxon>Glomeromycetes</taxon>
        <taxon>Glomerales</taxon>
        <taxon>Glomeraceae</taxon>
        <taxon>Rhizophagus</taxon>
    </lineage>
</organism>
<keyword evidence="1" id="KW-0175">Coiled coil</keyword>
<evidence type="ECO:0000256" key="1">
    <source>
        <dbReference type="SAM" id="Coils"/>
    </source>
</evidence>
<dbReference type="AlphaFoldDB" id="A0A2N0QTA9"/>